<keyword evidence="1" id="KW-1133">Transmembrane helix</keyword>
<evidence type="ECO:0000256" key="1">
    <source>
        <dbReference type="SAM" id="Phobius"/>
    </source>
</evidence>
<proteinExistence type="predicted"/>
<accession>A0ABD7YQG5</accession>
<feature type="transmembrane region" description="Helical" evidence="1">
    <location>
        <begin position="9"/>
        <end position="31"/>
    </location>
</feature>
<feature type="transmembrane region" description="Helical" evidence="1">
    <location>
        <begin position="77"/>
        <end position="97"/>
    </location>
</feature>
<organism evidence="2 3">
    <name type="scientific">Vibrio aestuarianus</name>
    <dbReference type="NCBI Taxonomy" id="28171"/>
    <lineage>
        <taxon>Bacteria</taxon>
        <taxon>Pseudomonadati</taxon>
        <taxon>Pseudomonadota</taxon>
        <taxon>Gammaproteobacteria</taxon>
        <taxon>Vibrionales</taxon>
        <taxon>Vibrionaceae</taxon>
        <taxon>Vibrio</taxon>
    </lineage>
</organism>
<evidence type="ECO:0000313" key="2">
    <source>
        <dbReference type="EMBL" id="WGK87335.1"/>
    </source>
</evidence>
<reference evidence="2 3" key="1">
    <citation type="submission" date="2022-02" db="EMBL/GenBank/DDBJ databases">
        <title>Emergence and expansion in Europe of a Vibrio aestuarianus clonal complex pathogenic for oysters.</title>
        <authorList>
            <person name="Mesnil A."/>
            <person name="Travers M.-A."/>
        </authorList>
    </citation>
    <scope>NUCLEOTIDE SEQUENCE [LARGE SCALE GENOMIC DNA]</scope>
    <source>
        <strain evidence="2 3">U17</strain>
    </source>
</reference>
<keyword evidence="1" id="KW-0812">Transmembrane</keyword>
<dbReference type="Proteomes" id="UP001241226">
    <property type="component" value="Chromosome 2"/>
</dbReference>
<dbReference type="AlphaFoldDB" id="A0ABD7YQG5"/>
<keyword evidence="1" id="KW-0472">Membrane</keyword>
<evidence type="ECO:0000313" key="3">
    <source>
        <dbReference type="Proteomes" id="UP001241226"/>
    </source>
</evidence>
<feature type="transmembrane region" description="Helical" evidence="1">
    <location>
        <begin position="43"/>
        <end position="65"/>
    </location>
</feature>
<name>A0ABD7YQG5_9VIBR</name>
<dbReference type="RefSeq" id="WP_301002746.1">
    <property type="nucleotide sequence ID" value="NZ_CP118712.1"/>
</dbReference>
<feature type="transmembrane region" description="Helical" evidence="1">
    <location>
        <begin position="103"/>
        <end position="122"/>
    </location>
</feature>
<protein>
    <submittedName>
        <fullName evidence="2">Uncharacterized protein</fullName>
    </submittedName>
</protein>
<dbReference type="EMBL" id="CP118712">
    <property type="protein sequence ID" value="WGK87335.1"/>
    <property type="molecule type" value="Genomic_DNA"/>
</dbReference>
<sequence length="145" mass="16482">MEKFEFRTIYFWGHTSFSAVSVAFFLSLLSAQPPTINALSIKFASVFFCISVILNASLSLFLALFGNIKGYVNRIYYTLYPWNDLGSLPAISIYSFMFGMISLFSYYSYLYAFTAVITIFYTGNRIQSQVNKANADAFEKAQDTE</sequence>
<gene>
    <name evidence="2" type="ORF">PYE67_14525</name>
</gene>